<name>U7V731_9MICC</name>
<dbReference type="HOGENOM" id="CLU_3276084_0_0_11"/>
<dbReference type="AlphaFoldDB" id="U7V731"/>
<protein>
    <submittedName>
        <fullName evidence="1">Uncharacterized protein</fullName>
    </submittedName>
</protein>
<reference evidence="1 2" key="1">
    <citation type="submission" date="2013-08" db="EMBL/GenBank/DDBJ databases">
        <authorList>
            <person name="Weinstock G."/>
            <person name="Sodergren E."/>
            <person name="Wylie T."/>
            <person name="Fulton L."/>
            <person name="Fulton R."/>
            <person name="Fronick C."/>
            <person name="O'Laughlin M."/>
            <person name="Godfrey J."/>
            <person name="Miner T."/>
            <person name="Herter B."/>
            <person name="Appelbaum E."/>
            <person name="Cordes M."/>
            <person name="Lek S."/>
            <person name="Wollam A."/>
            <person name="Pepin K.H."/>
            <person name="Palsikar V.B."/>
            <person name="Mitreva M."/>
            <person name="Wilson R.K."/>
        </authorList>
    </citation>
    <scope>NUCLEOTIDE SEQUENCE [LARGE SCALE GENOMIC DNA]</scope>
    <source>
        <strain evidence="1 2">F0184</strain>
    </source>
</reference>
<dbReference type="EMBL" id="AXZG01000010">
    <property type="protein sequence ID" value="ERT67512.1"/>
    <property type="molecule type" value="Genomic_DNA"/>
</dbReference>
<dbReference type="Proteomes" id="UP000017174">
    <property type="component" value="Unassembled WGS sequence"/>
</dbReference>
<organism evidence="1 2">
    <name type="scientific">Rothia aeria F0184</name>
    <dbReference type="NCBI Taxonomy" id="888019"/>
    <lineage>
        <taxon>Bacteria</taxon>
        <taxon>Bacillati</taxon>
        <taxon>Actinomycetota</taxon>
        <taxon>Actinomycetes</taxon>
        <taxon>Micrococcales</taxon>
        <taxon>Micrococcaceae</taxon>
        <taxon>Rothia</taxon>
    </lineage>
</organism>
<evidence type="ECO:0000313" key="1">
    <source>
        <dbReference type="EMBL" id="ERT67512.1"/>
    </source>
</evidence>
<evidence type="ECO:0000313" key="2">
    <source>
        <dbReference type="Proteomes" id="UP000017174"/>
    </source>
</evidence>
<comment type="caution">
    <text evidence="1">The sequence shown here is derived from an EMBL/GenBank/DDBJ whole genome shotgun (WGS) entry which is preliminary data.</text>
</comment>
<proteinExistence type="predicted"/>
<accession>U7V731</accession>
<gene>
    <name evidence="1" type="ORF">HMPREF0742_00417</name>
</gene>
<sequence>MGVVIHGVIVSHWSWVVVWVVCSGAHPLWCGCAPSGVLWGG</sequence>